<comment type="caution">
    <text evidence="2">The sequence shown here is derived from an EMBL/GenBank/DDBJ whole genome shotgun (WGS) entry which is preliminary data.</text>
</comment>
<dbReference type="OrthoDB" id="4553542at2"/>
<dbReference type="Proteomes" id="UP000248039">
    <property type="component" value="Unassembled WGS sequence"/>
</dbReference>
<accession>A0A2V4NTQ3</accession>
<feature type="region of interest" description="Disordered" evidence="1">
    <location>
        <begin position="1"/>
        <end position="27"/>
    </location>
</feature>
<organism evidence="2 3">
    <name type="scientific">Streptomyces tateyamensis</name>
    <dbReference type="NCBI Taxonomy" id="565073"/>
    <lineage>
        <taxon>Bacteria</taxon>
        <taxon>Bacillati</taxon>
        <taxon>Actinomycetota</taxon>
        <taxon>Actinomycetes</taxon>
        <taxon>Kitasatosporales</taxon>
        <taxon>Streptomycetaceae</taxon>
        <taxon>Streptomyces</taxon>
    </lineage>
</organism>
<keyword evidence="3" id="KW-1185">Reference proteome</keyword>
<evidence type="ECO:0000313" key="3">
    <source>
        <dbReference type="Proteomes" id="UP000248039"/>
    </source>
</evidence>
<evidence type="ECO:0000256" key="1">
    <source>
        <dbReference type="SAM" id="MobiDB-lite"/>
    </source>
</evidence>
<dbReference type="EMBL" id="PYBW01000024">
    <property type="protein sequence ID" value="PYC84717.1"/>
    <property type="molecule type" value="Genomic_DNA"/>
</dbReference>
<dbReference type="RefSeq" id="WP_110666990.1">
    <property type="nucleotide sequence ID" value="NZ_PYBW01000024.1"/>
</dbReference>
<sequence>MAHQLQIEPQGDHEYLVRIPGGSDDTTARVRATSDVLRRVSDSAADEARVVEQTVRWLLERQPVADLPQLIDLDDVAAAYDSYLKDLAHRLSERP</sequence>
<gene>
    <name evidence="2" type="ORF">C7C46_07335</name>
</gene>
<reference evidence="2 3" key="1">
    <citation type="submission" date="2018-03" db="EMBL/GenBank/DDBJ databases">
        <title>Bioinformatic expansion and discovery of thiopeptide antibiotics.</title>
        <authorList>
            <person name="Schwalen C.J."/>
            <person name="Hudson G.A."/>
            <person name="Mitchell D.A."/>
        </authorList>
    </citation>
    <scope>NUCLEOTIDE SEQUENCE [LARGE SCALE GENOMIC DNA]</scope>
    <source>
        <strain evidence="2 3">ATCC 21389</strain>
    </source>
</reference>
<evidence type="ECO:0000313" key="2">
    <source>
        <dbReference type="EMBL" id="PYC84717.1"/>
    </source>
</evidence>
<name>A0A2V4NTQ3_9ACTN</name>
<dbReference type="AlphaFoldDB" id="A0A2V4NTQ3"/>
<proteinExistence type="predicted"/>
<protein>
    <submittedName>
        <fullName evidence="2">Uncharacterized protein</fullName>
    </submittedName>
</protein>